<dbReference type="EMBL" id="MLJW01002953">
    <property type="protein sequence ID" value="OIQ73220.1"/>
    <property type="molecule type" value="Genomic_DNA"/>
</dbReference>
<evidence type="ECO:0008006" key="2">
    <source>
        <dbReference type="Google" id="ProtNLM"/>
    </source>
</evidence>
<dbReference type="SUPFAM" id="SSF55729">
    <property type="entry name" value="Acyl-CoA N-acyltransferases (Nat)"/>
    <property type="match status" value="1"/>
</dbReference>
<reference evidence="1" key="1">
    <citation type="submission" date="2016-10" db="EMBL/GenBank/DDBJ databases">
        <title>Sequence of Gallionella enrichment culture.</title>
        <authorList>
            <person name="Poehlein A."/>
            <person name="Muehling M."/>
            <person name="Daniel R."/>
        </authorList>
    </citation>
    <scope>NUCLEOTIDE SEQUENCE</scope>
</reference>
<gene>
    <name evidence="1" type="ORF">GALL_451430</name>
</gene>
<name>A0A1J5Q037_9ZZZZ</name>
<proteinExistence type="predicted"/>
<accession>A0A1J5Q037</accession>
<dbReference type="InterPro" id="IPR016181">
    <property type="entry name" value="Acyl_CoA_acyltransferase"/>
</dbReference>
<comment type="caution">
    <text evidence="1">The sequence shown here is derived from an EMBL/GenBank/DDBJ whole genome shotgun (WGS) entry which is preliminary data.</text>
</comment>
<evidence type="ECO:0000313" key="1">
    <source>
        <dbReference type="EMBL" id="OIQ73220.1"/>
    </source>
</evidence>
<dbReference type="AlphaFoldDB" id="A0A1J5Q037"/>
<organism evidence="1">
    <name type="scientific">mine drainage metagenome</name>
    <dbReference type="NCBI Taxonomy" id="410659"/>
    <lineage>
        <taxon>unclassified sequences</taxon>
        <taxon>metagenomes</taxon>
        <taxon>ecological metagenomes</taxon>
    </lineage>
</organism>
<sequence>MSESPSSYAVEPANLETDRDVIIALWASNLGQPERRRDKFDWFYLRNPGGRPTVVLARSPAGSLHSVGVLGLGPRQMQIDGERINAGLMADFGVSAEHRTLYPAMLLQTTLRDLCLPELGLMFGFPNPKSEPVVRRLGYSVVGRLVRYVRVLRSADYLPVAIPQVVRQGLGASADWWRHTLRLQLCRRKLKGLLVQWQEQPDSRFDDLWQTQIGQPLLIGVRDRAFLAWRFEQKPWRQSRFLTLQRPDGSLVAYAVCEIAGKVLHIRDVLTDPSLPNSLELILWAVFRHARKNGQSSVSFEFLGPESMRKTLLDQGMVPREYSNVLATTLSSSKERALLTRDWYVTFADQDI</sequence>
<protein>
    <recommendedName>
        <fullName evidence="2">BioF2-like acetyltransferase domain-containing protein</fullName>
    </recommendedName>
</protein>